<dbReference type="AlphaFoldDB" id="A0A853I1Z3"/>
<gene>
    <name evidence="6" type="ORF">H0A36_05625</name>
</gene>
<evidence type="ECO:0000256" key="1">
    <source>
        <dbReference type="ARBA" id="ARBA00006787"/>
    </source>
</evidence>
<keyword evidence="7" id="KW-1185">Reference proteome</keyword>
<dbReference type="InterPro" id="IPR004294">
    <property type="entry name" value="Carotenoid_Oase"/>
</dbReference>
<feature type="binding site" evidence="5">
    <location>
        <position position="265"/>
    </location>
    <ligand>
        <name>Fe cation</name>
        <dbReference type="ChEBI" id="CHEBI:24875"/>
        <note>catalytic</note>
    </ligand>
</feature>
<evidence type="ECO:0000313" key="7">
    <source>
        <dbReference type="Proteomes" id="UP000569732"/>
    </source>
</evidence>
<comment type="cofactor">
    <cofactor evidence="5">
        <name>Fe(2+)</name>
        <dbReference type="ChEBI" id="CHEBI:29033"/>
    </cofactor>
    <text evidence="5">Binds 1 Fe(2+) ion per subunit.</text>
</comment>
<dbReference type="Proteomes" id="UP000569732">
    <property type="component" value="Unassembled WGS sequence"/>
</dbReference>
<dbReference type="RefSeq" id="WP_180567511.1">
    <property type="nucleotide sequence ID" value="NZ_JACCKB010000005.1"/>
</dbReference>
<dbReference type="GO" id="GO:0016121">
    <property type="term" value="P:carotene catabolic process"/>
    <property type="evidence" value="ECO:0007669"/>
    <property type="project" value="TreeGrafter"/>
</dbReference>
<comment type="similarity">
    <text evidence="1">Belongs to the carotenoid oxygenase family.</text>
</comment>
<name>A0A853I1Z3_9GAMM</name>
<evidence type="ECO:0000256" key="4">
    <source>
        <dbReference type="ARBA" id="ARBA00023004"/>
    </source>
</evidence>
<keyword evidence="3" id="KW-0560">Oxidoreductase</keyword>
<feature type="binding site" evidence="5">
    <location>
        <position position="205"/>
    </location>
    <ligand>
        <name>Fe cation</name>
        <dbReference type="ChEBI" id="CHEBI:24875"/>
        <note>catalytic</note>
    </ligand>
</feature>
<organism evidence="6 7">
    <name type="scientific">Spartinivicinus marinus</name>
    <dbReference type="NCBI Taxonomy" id="2994442"/>
    <lineage>
        <taxon>Bacteria</taxon>
        <taxon>Pseudomonadati</taxon>
        <taxon>Pseudomonadota</taxon>
        <taxon>Gammaproteobacteria</taxon>
        <taxon>Oceanospirillales</taxon>
        <taxon>Zooshikellaceae</taxon>
        <taxon>Spartinivicinus</taxon>
    </lineage>
</organism>
<evidence type="ECO:0000256" key="5">
    <source>
        <dbReference type="PIRSR" id="PIRSR604294-1"/>
    </source>
</evidence>
<feature type="binding site" evidence="5">
    <location>
        <position position="567"/>
    </location>
    <ligand>
        <name>Fe cation</name>
        <dbReference type="ChEBI" id="CHEBI:24875"/>
        <note>catalytic</note>
    </ligand>
</feature>
<dbReference type="PANTHER" id="PTHR10543">
    <property type="entry name" value="BETA-CAROTENE DIOXYGENASE"/>
    <property type="match status" value="1"/>
</dbReference>
<comment type="caution">
    <text evidence="6">The sequence shown here is derived from an EMBL/GenBank/DDBJ whole genome shotgun (WGS) entry which is preliminary data.</text>
</comment>
<reference evidence="6 7" key="1">
    <citation type="submission" date="2020-07" db="EMBL/GenBank/DDBJ databases">
        <title>Endozoicomonas sp. nov., isolated from sediment.</title>
        <authorList>
            <person name="Gu T."/>
        </authorList>
    </citation>
    <scope>NUCLEOTIDE SEQUENCE [LARGE SCALE GENOMIC DNA]</scope>
    <source>
        <strain evidence="6 7">SM1973</strain>
    </source>
</reference>
<evidence type="ECO:0000313" key="6">
    <source>
        <dbReference type="EMBL" id="NYZ65482.1"/>
    </source>
</evidence>
<sequence>MKRRDFIKAAGVAGLMPSIALSENTAIDNSFFPNSIMDGSLQPSSGSLDVIAGTLPYDIYGHIFIAEGIPLEKNHFTPNSKGALTRVDFTNSGASFARNMINTPSAIMQNHVDSFLDKFYLLGGTIYFSPNLGFMNYCNTAPIYMGDNRFALNYEGGIPYEFDGSTLDLITPIGEVSDWKSSLPPIAEAFAPDKWLFPQIRTTAHPYFDFKTGECYTMNYGGNMGTTGTRHGFVRLIKWDRESRFNSWTIVNREGNNIYISTTSHSLGVTRNHIIIFETASRVENTRVLGTKIITPQEHKTPIWVIRKSDLYESNSKVVADTIILDFDTSDIMCNYDDYDDELTFYGHYLGAMDKSEPQFYYEKLFFGGRVLEDISGYPVAPVDVGGLVRARVKVNYDSIKEITSGYKVIRDEKLLWDMNVPAYKGQYQFPDEFKHIYWVAIGYRPEHVVTRVAKAYQNYPNRLYTNETLPTEMNPSALVHMDCQQMSITDEFSFPNDCVMQTAQFLPRRGSFDQDDGYIITPVVRKYPTNGLTNGKEYWLFDGKNLAQGPICILASQQLNFATTNHALWVDSIGPRPANAYKADIAGYFKEKLPSHSRQVQQAIKSHVLPRFS</sequence>
<evidence type="ECO:0000256" key="2">
    <source>
        <dbReference type="ARBA" id="ARBA00022723"/>
    </source>
</evidence>
<dbReference type="GO" id="GO:0046872">
    <property type="term" value="F:metal ion binding"/>
    <property type="evidence" value="ECO:0007669"/>
    <property type="project" value="UniProtKB-KW"/>
</dbReference>
<dbReference type="Pfam" id="PF03055">
    <property type="entry name" value="RPE65"/>
    <property type="match status" value="1"/>
</dbReference>
<dbReference type="EMBL" id="JACCKB010000005">
    <property type="protein sequence ID" value="NYZ65482.1"/>
    <property type="molecule type" value="Genomic_DNA"/>
</dbReference>
<protein>
    <submittedName>
        <fullName evidence="6">Carotenoid oxygenase family protein</fullName>
    </submittedName>
</protein>
<evidence type="ECO:0000256" key="3">
    <source>
        <dbReference type="ARBA" id="ARBA00023002"/>
    </source>
</evidence>
<dbReference type="GO" id="GO:0010436">
    <property type="term" value="F:carotenoid dioxygenase activity"/>
    <property type="evidence" value="ECO:0007669"/>
    <property type="project" value="TreeGrafter"/>
</dbReference>
<proteinExistence type="inferred from homology"/>
<keyword evidence="2 5" id="KW-0479">Metal-binding</keyword>
<dbReference type="PANTHER" id="PTHR10543:SF89">
    <property type="entry name" value="CAROTENOID 9,10(9',10')-CLEAVAGE DIOXYGENASE 1"/>
    <property type="match status" value="1"/>
</dbReference>
<accession>A0A853I1Z3</accession>
<keyword evidence="4 5" id="KW-0408">Iron</keyword>
<feature type="binding site" evidence="5">
    <location>
        <position position="348"/>
    </location>
    <ligand>
        <name>Fe cation</name>
        <dbReference type="ChEBI" id="CHEBI:24875"/>
        <note>catalytic</note>
    </ligand>
</feature>